<protein>
    <recommendedName>
        <fullName evidence="3 12">Ribokinase</fullName>
        <shortName evidence="12">RK</shortName>
        <ecNumber evidence="2 12">2.7.1.15</ecNumber>
    </recommendedName>
</protein>
<keyword evidence="4 12" id="KW-0808">Transferase</keyword>
<dbReference type="InterPro" id="IPR029056">
    <property type="entry name" value="Ribokinase-like"/>
</dbReference>
<organism evidence="15 16">
    <name type="scientific">Novibacillus thermophilus</name>
    <dbReference type="NCBI Taxonomy" id="1471761"/>
    <lineage>
        <taxon>Bacteria</taxon>
        <taxon>Bacillati</taxon>
        <taxon>Bacillota</taxon>
        <taxon>Bacilli</taxon>
        <taxon>Bacillales</taxon>
        <taxon>Thermoactinomycetaceae</taxon>
        <taxon>Novibacillus</taxon>
    </lineage>
</organism>
<feature type="binding site" evidence="12">
    <location>
        <position position="285"/>
    </location>
    <ligand>
        <name>K(+)</name>
        <dbReference type="ChEBI" id="CHEBI:29103"/>
    </ligand>
</feature>
<feature type="binding site" evidence="12">
    <location>
        <position position="282"/>
    </location>
    <ligand>
        <name>K(+)</name>
        <dbReference type="ChEBI" id="CHEBI:29103"/>
    </ligand>
</feature>
<evidence type="ECO:0000256" key="3">
    <source>
        <dbReference type="ARBA" id="ARBA00016943"/>
    </source>
</evidence>
<dbReference type="HAMAP" id="MF_01987">
    <property type="entry name" value="Ribokinase"/>
    <property type="match status" value="1"/>
</dbReference>
<gene>
    <name evidence="12" type="primary">rbsK</name>
    <name evidence="15" type="ORF">B0W44_17235</name>
</gene>
<dbReference type="SUPFAM" id="SSF53613">
    <property type="entry name" value="Ribokinase-like"/>
    <property type="match status" value="1"/>
</dbReference>
<dbReference type="GO" id="GO:0004747">
    <property type="term" value="F:ribokinase activity"/>
    <property type="evidence" value="ECO:0007669"/>
    <property type="project" value="UniProtKB-UniRule"/>
</dbReference>
<feature type="domain" description="Carbohydrate kinase PfkB" evidence="14">
    <location>
        <begin position="4"/>
        <end position="295"/>
    </location>
</feature>
<dbReference type="Pfam" id="PF00294">
    <property type="entry name" value="PfkB"/>
    <property type="match status" value="1"/>
</dbReference>
<dbReference type="GO" id="GO:0046872">
    <property type="term" value="F:metal ion binding"/>
    <property type="evidence" value="ECO:0007669"/>
    <property type="project" value="UniProtKB-KW"/>
</dbReference>
<reference evidence="15 16" key="1">
    <citation type="journal article" date="2015" name="Int. J. Syst. Evol. Microbiol.">
        <title>Novibacillus thermophilus gen. nov., sp. nov., a Gram-staining-negative and moderately thermophilic member of the family Thermoactinomycetaceae.</title>
        <authorList>
            <person name="Yang G."/>
            <person name="Chen J."/>
            <person name="Zhou S."/>
        </authorList>
    </citation>
    <scope>NUCLEOTIDE SEQUENCE [LARGE SCALE GENOMIC DNA]</scope>
    <source>
        <strain evidence="15 16">SG-1</strain>
    </source>
</reference>
<dbReference type="GO" id="GO:0019303">
    <property type="term" value="P:D-ribose catabolic process"/>
    <property type="evidence" value="ECO:0007669"/>
    <property type="project" value="UniProtKB-UniRule"/>
</dbReference>
<dbReference type="GO" id="GO:2001059">
    <property type="term" value="P:D-tagatose 6-phosphate catabolic process"/>
    <property type="evidence" value="ECO:0007669"/>
    <property type="project" value="UniProtKB-UniPathway"/>
</dbReference>
<comment type="caution">
    <text evidence="12">Lacks conserved residue(s) required for the propagation of feature annotation.</text>
</comment>
<evidence type="ECO:0000256" key="2">
    <source>
        <dbReference type="ARBA" id="ARBA00012035"/>
    </source>
</evidence>
<dbReference type="EC" id="2.7.1.15" evidence="2 12"/>
<comment type="similarity">
    <text evidence="1">Belongs to the carbohydrate kinase pfkB family.</text>
</comment>
<comment type="cofactor">
    <cofactor evidence="12">
        <name>Mg(2+)</name>
        <dbReference type="ChEBI" id="CHEBI:18420"/>
    </cofactor>
    <text evidence="12">Requires a divalent cation, most likely magnesium in vivo, as an electrophilic catalyst to aid phosphoryl group transfer. It is the chelate of the metal and the nucleotide that is the actual substrate.</text>
</comment>
<dbReference type="RefSeq" id="WP_077721482.1">
    <property type="nucleotide sequence ID" value="NZ_CP019699.1"/>
</dbReference>
<dbReference type="UniPathway" id="UPA00704">
    <property type="reaction ID" value="UER00715"/>
</dbReference>
<evidence type="ECO:0000259" key="14">
    <source>
        <dbReference type="Pfam" id="PF00294"/>
    </source>
</evidence>
<dbReference type="Proteomes" id="UP000188603">
    <property type="component" value="Chromosome"/>
</dbReference>
<evidence type="ECO:0000256" key="10">
    <source>
        <dbReference type="ARBA" id="ARBA00022958"/>
    </source>
</evidence>
<keyword evidence="10 12" id="KW-0630">Potassium</keyword>
<comment type="subcellular location">
    <subcellularLocation>
        <location evidence="12">Cytoplasm</location>
    </subcellularLocation>
</comment>
<comment type="activity regulation">
    <text evidence="12">Activated by a monovalent cation that binds near, but not in, the active site. The most likely occupant of the site in vivo is potassium. Ion binding induces a conformational change that may alter substrate affinity.</text>
</comment>
<comment type="function">
    <text evidence="12">Catalyzes the phosphorylation of ribose at O-5 in a reaction requiring ATP and magnesium. The resulting D-ribose-5-phosphate can then be used either for sythesis of nucleotides, histidine, and tryptophan, or as a component of the pentose phosphate pathway.</text>
</comment>
<evidence type="ECO:0000256" key="8">
    <source>
        <dbReference type="ARBA" id="ARBA00022840"/>
    </source>
</evidence>
<feature type="binding site" evidence="12">
    <location>
        <position position="184"/>
    </location>
    <ligand>
        <name>ATP</name>
        <dbReference type="ChEBI" id="CHEBI:30616"/>
    </ligand>
</feature>
<evidence type="ECO:0000256" key="6">
    <source>
        <dbReference type="ARBA" id="ARBA00022741"/>
    </source>
</evidence>
<feature type="binding site" evidence="12">
    <location>
        <position position="252"/>
    </location>
    <ligand>
        <name>substrate</name>
    </ligand>
</feature>
<feature type="binding site" evidence="12">
    <location>
        <position position="291"/>
    </location>
    <ligand>
        <name>K(+)</name>
        <dbReference type="ChEBI" id="CHEBI:29103"/>
    </ligand>
</feature>
<comment type="similarity">
    <text evidence="12">Belongs to the carbohydrate kinase PfkB family. Ribokinase subfamily.</text>
</comment>
<dbReference type="OrthoDB" id="9775849at2"/>
<keyword evidence="13" id="KW-0423">Lactose metabolism</keyword>
<evidence type="ECO:0000256" key="1">
    <source>
        <dbReference type="ARBA" id="ARBA00005380"/>
    </source>
</evidence>
<dbReference type="STRING" id="1471761.B0W44_17235"/>
<feature type="binding site" evidence="12">
    <location>
        <position position="246"/>
    </location>
    <ligand>
        <name>K(+)</name>
        <dbReference type="ChEBI" id="CHEBI:29103"/>
    </ligand>
</feature>
<keyword evidence="9 12" id="KW-0460">Magnesium</keyword>
<dbReference type="InterPro" id="IPR017583">
    <property type="entry name" value="Tagatose/fructose_Pkinase"/>
</dbReference>
<comment type="catalytic activity">
    <reaction evidence="12">
        <text>D-ribose + ATP = D-ribose 5-phosphate + ADP + H(+)</text>
        <dbReference type="Rhea" id="RHEA:13697"/>
        <dbReference type="ChEBI" id="CHEBI:15378"/>
        <dbReference type="ChEBI" id="CHEBI:30616"/>
        <dbReference type="ChEBI" id="CHEBI:47013"/>
        <dbReference type="ChEBI" id="CHEBI:78346"/>
        <dbReference type="ChEBI" id="CHEBI:456216"/>
        <dbReference type="EC" id="2.7.1.15"/>
    </reaction>
</comment>
<comment type="pathway">
    <text evidence="12">Carbohydrate metabolism; D-ribose degradation; D-ribose 5-phosphate from beta-D-ribopyranose: step 2/2.</text>
</comment>
<accession>A0A1U9KCC3</accession>
<evidence type="ECO:0000256" key="5">
    <source>
        <dbReference type="ARBA" id="ARBA00022723"/>
    </source>
</evidence>
<dbReference type="AlphaFoldDB" id="A0A1U9KCC3"/>
<keyword evidence="8 12" id="KW-0067">ATP-binding</keyword>
<dbReference type="InterPro" id="IPR011877">
    <property type="entry name" value="Ribokinase"/>
</dbReference>
<evidence type="ECO:0000256" key="11">
    <source>
        <dbReference type="ARBA" id="ARBA00023277"/>
    </source>
</evidence>
<keyword evidence="11 12" id="KW-0119">Carbohydrate metabolism</keyword>
<dbReference type="PROSITE" id="PS00584">
    <property type="entry name" value="PFKB_KINASES_2"/>
    <property type="match status" value="1"/>
</dbReference>
<dbReference type="UniPathway" id="UPA00916">
    <property type="reaction ID" value="UER00889"/>
</dbReference>
<feature type="binding site" evidence="12">
    <location>
        <position position="248"/>
    </location>
    <ligand>
        <name>K(+)</name>
        <dbReference type="ChEBI" id="CHEBI:29103"/>
    </ligand>
</feature>
<evidence type="ECO:0000256" key="12">
    <source>
        <dbReference type="HAMAP-Rule" id="MF_01987"/>
    </source>
</evidence>
<dbReference type="GO" id="GO:0005524">
    <property type="term" value="F:ATP binding"/>
    <property type="evidence" value="ECO:0007669"/>
    <property type="project" value="UniProtKB-UniRule"/>
</dbReference>
<keyword evidence="7 12" id="KW-0418">Kinase</keyword>
<evidence type="ECO:0000313" key="16">
    <source>
        <dbReference type="Proteomes" id="UP000188603"/>
    </source>
</evidence>
<feature type="binding site" evidence="12">
    <location>
        <position position="140"/>
    </location>
    <ligand>
        <name>substrate</name>
    </ligand>
</feature>
<keyword evidence="5 12" id="KW-0479">Metal-binding</keyword>
<dbReference type="GO" id="GO:0005988">
    <property type="term" value="P:lactose metabolic process"/>
    <property type="evidence" value="ECO:0007669"/>
    <property type="project" value="UniProtKB-KW"/>
</dbReference>
<feature type="binding site" evidence="12">
    <location>
        <begin position="13"/>
        <end position="15"/>
    </location>
    <ligand>
        <name>substrate</name>
    </ligand>
</feature>
<feature type="active site" description="Proton acceptor" evidence="12">
    <location>
        <position position="252"/>
    </location>
</feature>
<dbReference type="GO" id="GO:0009024">
    <property type="term" value="F:tagatose-6-phosphate kinase activity"/>
    <property type="evidence" value="ECO:0007669"/>
    <property type="project" value="UniProtKB-EC"/>
</dbReference>
<feature type="binding site" evidence="12">
    <location>
        <position position="287"/>
    </location>
    <ligand>
        <name>K(+)</name>
        <dbReference type="ChEBI" id="CHEBI:29103"/>
    </ligand>
</feature>
<evidence type="ECO:0000256" key="9">
    <source>
        <dbReference type="ARBA" id="ARBA00022842"/>
    </source>
</evidence>
<evidence type="ECO:0000256" key="13">
    <source>
        <dbReference type="PIRNR" id="PIRNR000535"/>
    </source>
</evidence>
<dbReference type="EMBL" id="CP019699">
    <property type="protein sequence ID" value="AQS57643.1"/>
    <property type="molecule type" value="Genomic_DNA"/>
</dbReference>
<comment type="subunit">
    <text evidence="12">Homodimer.</text>
</comment>
<evidence type="ECO:0000256" key="7">
    <source>
        <dbReference type="ARBA" id="ARBA00022777"/>
    </source>
</evidence>
<dbReference type="PIRSF" id="PIRSF000535">
    <property type="entry name" value="1PFK/6PFK/LacC"/>
    <property type="match status" value="1"/>
</dbReference>
<feature type="binding site" evidence="12">
    <location>
        <begin position="251"/>
        <end position="252"/>
    </location>
    <ligand>
        <name>ATP</name>
        <dbReference type="ChEBI" id="CHEBI:30616"/>
    </ligand>
</feature>
<dbReference type="GO" id="GO:0005829">
    <property type="term" value="C:cytosol"/>
    <property type="evidence" value="ECO:0007669"/>
    <property type="project" value="TreeGrafter"/>
</dbReference>
<dbReference type="PANTHER" id="PTHR10584">
    <property type="entry name" value="SUGAR KINASE"/>
    <property type="match status" value="1"/>
</dbReference>
<dbReference type="NCBIfam" id="TIGR02152">
    <property type="entry name" value="D_ribokin_bact"/>
    <property type="match status" value="1"/>
</dbReference>
<comment type="similarity">
    <text evidence="13">Belongs to the carbohydrate kinase PfkB family. LacC subfamily.</text>
</comment>
<dbReference type="InterPro" id="IPR002139">
    <property type="entry name" value="Ribo/fructo_kinase"/>
</dbReference>
<dbReference type="Gene3D" id="3.40.1190.20">
    <property type="match status" value="1"/>
</dbReference>
<comment type="catalytic activity">
    <reaction evidence="13">
        <text>D-tagatofuranose 6-phosphate + ATP = D-tagatofuranose 1,6-bisphosphate + ADP + H(+)</text>
        <dbReference type="Rhea" id="RHEA:12420"/>
        <dbReference type="ChEBI" id="CHEBI:15378"/>
        <dbReference type="ChEBI" id="CHEBI:30616"/>
        <dbReference type="ChEBI" id="CHEBI:58694"/>
        <dbReference type="ChEBI" id="CHEBI:58695"/>
        <dbReference type="ChEBI" id="CHEBI:456216"/>
        <dbReference type="EC" id="2.7.1.144"/>
    </reaction>
</comment>
<keyword evidence="12" id="KW-0963">Cytoplasm</keyword>
<evidence type="ECO:0000313" key="15">
    <source>
        <dbReference type="EMBL" id="AQS57643.1"/>
    </source>
</evidence>
<dbReference type="KEGG" id="ntr:B0W44_17235"/>
<dbReference type="InterPro" id="IPR002173">
    <property type="entry name" value="Carboh/pur_kinase_PfkB_CS"/>
</dbReference>
<evidence type="ECO:0000256" key="4">
    <source>
        <dbReference type="ARBA" id="ARBA00022679"/>
    </source>
</evidence>
<keyword evidence="16" id="KW-1185">Reference proteome</keyword>
<keyword evidence="6 12" id="KW-0547">Nucleotide-binding</keyword>
<dbReference type="PRINTS" id="PR00990">
    <property type="entry name" value="RIBOKINASE"/>
</dbReference>
<feature type="binding site" evidence="12">
    <location>
        <begin position="41"/>
        <end position="45"/>
    </location>
    <ligand>
        <name>substrate</name>
    </ligand>
</feature>
<sequence>MKSKNILVIGSLNIDLVTRVPHLPQPGETIASRKFQKNPGGKGANQAVAAAKLGANVTMIGKVGTDEHGELLINSLRSAGVSTAGIRREGTTGMAFISVSDEGENHIVLVAGDNNAVRRSDISAMRGLIEESDMIVMQLEIPLEVVKHALELAVGLGKNVILNPAPARDLPAEMLRHVYVLIPNETELQILSGMPTSTEQEIVDAARHLNSLGNQRVIVTMGDRGSFLISETLHTHIPAYPVRAVDTTAAGDAYVAAFAVGKTQGMSDVEAAKFASKVAAITVTREGAQPSLPTRDDVQRYPL</sequence>
<proteinExistence type="inferred from homology"/>
<name>A0A1U9KCC3_9BACL</name>
<dbReference type="InterPro" id="IPR011611">
    <property type="entry name" value="PfkB_dom"/>
</dbReference>
<feature type="binding site" evidence="12">
    <location>
        <begin position="220"/>
        <end position="225"/>
    </location>
    <ligand>
        <name>ATP</name>
        <dbReference type="ChEBI" id="CHEBI:30616"/>
    </ligand>
</feature>
<dbReference type="CDD" id="cd01174">
    <property type="entry name" value="ribokinase"/>
    <property type="match status" value="1"/>
</dbReference>
<comment type="pathway">
    <text evidence="13">Carbohydrate metabolism; D-tagatose 6-phosphate degradation; D-glyceraldehyde 3-phosphate and glycerone phosphate from D-tagatose 6-phosphate: step 1/2.</text>
</comment>
<dbReference type="PANTHER" id="PTHR10584:SF166">
    <property type="entry name" value="RIBOKINASE"/>
    <property type="match status" value="1"/>
</dbReference>